<evidence type="ECO:0000313" key="3">
    <source>
        <dbReference type="Proteomes" id="UP001292571"/>
    </source>
</evidence>
<proteinExistence type="predicted"/>
<accession>A0ABU5P409</accession>
<keyword evidence="1" id="KW-1133">Transmembrane helix</keyword>
<dbReference type="PANTHER" id="PTHR38775:SF1">
    <property type="entry name" value="INNER MEMBRANE PROTEIN"/>
    <property type="match status" value="1"/>
</dbReference>
<evidence type="ECO:0000313" key="2">
    <source>
        <dbReference type="EMBL" id="MEA1604308.1"/>
    </source>
</evidence>
<comment type="caution">
    <text evidence="2">The sequence shown here is derived from an EMBL/GenBank/DDBJ whole genome shotgun (WGS) entry which is preliminary data.</text>
</comment>
<keyword evidence="1" id="KW-0812">Transmembrane</keyword>
<evidence type="ECO:0000256" key="1">
    <source>
        <dbReference type="SAM" id="Phobius"/>
    </source>
</evidence>
<dbReference type="PANTHER" id="PTHR38775">
    <property type="entry name" value="INNER MEMBRANE PROTEIN-RELATED"/>
    <property type="match status" value="1"/>
</dbReference>
<gene>
    <name evidence="2" type="ORF">SOP97_00510</name>
</gene>
<dbReference type="EMBL" id="JAYEET010000001">
    <property type="protein sequence ID" value="MEA1604308.1"/>
    <property type="molecule type" value="Genomic_DNA"/>
</dbReference>
<feature type="transmembrane region" description="Helical" evidence="1">
    <location>
        <begin position="31"/>
        <end position="53"/>
    </location>
</feature>
<keyword evidence="1" id="KW-0472">Membrane</keyword>
<reference evidence="2 3" key="1">
    <citation type="submission" date="2023-12" db="EMBL/GenBank/DDBJ databases">
        <title>Pseudomonas sp. T5W1.</title>
        <authorList>
            <person name="Maltman C."/>
        </authorList>
    </citation>
    <scope>NUCLEOTIDE SEQUENCE [LARGE SCALE GENOMIC DNA]</scope>
    <source>
        <strain evidence="2 3">T5W1</strain>
    </source>
</reference>
<sequence>MKIFLVLGKCLTALFWGVVLANLLQPFAQPFALLLNGAGAFILLIHALELWFFNARLSACPKPALQRVQVMLFGVFQLLGLPAEQAAVAADAEPQDTLQLEVEHA</sequence>
<dbReference type="Proteomes" id="UP001292571">
    <property type="component" value="Unassembled WGS sequence"/>
</dbReference>
<organism evidence="2 3">
    <name type="scientific">Pseudomonas spirodelae</name>
    <dbReference type="NCBI Taxonomy" id="3101751"/>
    <lineage>
        <taxon>Bacteria</taxon>
        <taxon>Pseudomonadati</taxon>
        <taxon>Pseudomonadota</taxon>
        <taxon>Gammaproteobacteria</taxon>
        <taxon>Pseudomonadales</taxon>
        <taxon>Pseudomonadaceae</taxon>
        <taxon>Pseudomonas</taxon>
    </lineage>
</organism>
<dbReference type="Pfam" id="PF06611">
    <property type="entry name" value="DUF1145"/>
    <property type="match status" value="1"/>
</dbReference>
<protein>
    <submittedName>
        <fullName evidence="2">DUF1145 domain-containing protein</fullName>
    </submittedName>
</protein>
<keyword evidence="3" id="KW-1185">Reference proteome</keyword>
<name>A0ABU5P409_9PSED</name>
<dbReference type="InterPro" id="IPR009525">
    <property type="entry name" value="DUF1145"/>
</dbReference>